<dbReference type="InterPro" id="IPR005312">
    <property type="entry name" value="DUF1759"/>
</dbReference>
<sequence>MTAPYSSAISAYNEQAVEILAAQIDLEVPNGVTDVAAFQTLRRTVIKEIGKASFIVDQIVENQNSWQTVHNSMTASERSEDAKAQKVFIADSQYPKILSQLKIYVQELRQLRSELDVKLMPAPAVVPTAARRLPMLQLPSIKLPEFDGTLSEWPSFWQKFKTMIHDLDPSDMPAVHKLHFLKECLKGRAASAIANLEEVEASYQMAVDKLETEFGNPLAIKQSLYHSLKILRPTSGKRDDLRRFAGELDKMCSHLIRMGEDLENLLVQQIIQEKLPTFLIRIMITSRNSLPVGEVWTTAKIRQKLRSVVNEQEEVFRAQERSENLKFGTSHSRKVNVNYNSQIYRNSYYDTSCPEPKQSSQFSPTLSYCPNTIPISQPIYSPINNIVPISSVISSPTFPIVTGKSENIPVPPGYEEKLPETFQCTNLPPILPLVPVPHGFEVKVSEVLPREKDNNFTPSTPTIELITNVLPSIEIESIPESNSEICLNLPPISVPPIKVMNNFDVSPDFSHKSKMSMSSFRQPQFSIVENSQFLTKVKHTFVTKLTKYENFHPKRPPSQIKKFEILSTNSIMSKSFTDEDKFSKWDSKSFQNSLSHCDNDPTSPSLPISQLEKSYPINRYLLAYPKAHPRFRPPRKPPYSYLPIHYQMLIISYCLLTIFQSRLTDLFLVVSQVTRLRFFLPAIEIVY</sequence>
<dbReference type="Pfam" id="PF03564">
    <property type="entry name" value="DUF1759"/>
    <property type="match status" value="1"/>
</dbReference>
<organism evidence="2 3">
    <name type="scientific">Ditylenchus destructor</name>
    <dbReference type="NCBI Taxonomy" id="166010"/>
    <lineage>
        <taxon>Eukaryota</taxon>
        <taxon>Metazoa</taxon>
        <taxon>Ecdysozoa</taxon>
        <taxon>Nematoda</taxon>
        <taxon>Chromadorea</taxon>
        <taxon>Rhabditida</taxon>
        <taxon>Tylenchina</taxon>
        <taxon>Tylenchomorpha</taxon>
        <taxon>Sphaerularioidea</taxon>
        <taxon>Anguinidae</taxon>
        <taxon>Anguininae</taxon>
        <taxon>Ditylenchus</taxon>
    </lineage>
</organism>
<evidence type="ECO:0000256" key="1">
    <source>
        <dbReference type="SAM" id="Coils"/>
    </source>
</evidence>
<comment type="caution">
    <text evidence="2">The sequence shown here is derived from an EMBL/GenBank/DDBJ whole genome shotgun (WGS) entry which is preliminary data.</text>
</comment>
<dbReference type="EMBL" id="JAKKPZ010000006">
    <property type="protein sequence ID" value="KAI1719945.1"/>
    <property type="molecule type" value="Genomic_DNA"/>
</dbReference>
<dbReference type="Proteomes" id="UP001201812">
    <property type="component" value="Unassembled WGS sequence"/>
</dbReference>
<proteinExistence type="predicted"/>
<keyword evidence="1" id="KW-0175">Coiled coil</keyword>
<reference evidence="2" key="1">
    <citation type="submission" date="2022-01" db="EMBL/GenBank/DDBJ databases">
        <title>Genome Sequence Resource for Two Populations of Ditylenchus destructor, the Migratory Endoparasitic Phytonematode.</title>
        <authorList>
            <person name="Zhang H."/>
            <person name="Lin R."/>
            <person name="Xie B."/>
        </authorList>
    </citation>
    <scope>NUCLEOTIDE SEQUENCE</scope>
    <source>
        <strain evidence="2">BazhouSP</strain>
    </source>
</reference>
<dbReference type="PANTHER" id="PTHR22954">
    <property type="entry name" value="RETROVIRAL PROTEASE-RELATED"/>
    <property type="match status" value="1"/>
</dbReference>
<name>A0AAD4NAJ0_9BILA</name>
<evidence type="ECO:0000313" key="2">
    <source>
        <dbReference type="EMBL" id="KAI1719945.1"/>
    </source>
</evidence>
<gene>
    <name evidence="2" type="ORF">DdX_05307</name>
</gene>
<keyword evidence="3" id="KW-1185">Reference proteome</keyword>
<dbReference type="PANTHER" id="PTHR22954:SF3">
    <property type="entry name" value="PROTEIN CBG08539"/>
    <property type="match status" value="1"/>
</dbReference>
<dbReference type="AlphaFoldDB" id="A0AAD4NAJ0"/>
<feature type="coiled-coil region" evidence="1">
    <location>
        <begin position="182"/>
        <end position="213"/>
    </location>
</feature>
<accession>A0AAD4NAJ0</accession>
<protein>
    <submittedName>
        <fullName evidence="2">Gag protein</fullName>
    </submittedName>
</protein>
<evidence type="ECO:0000313" key="3">
    <source>
        <dbReference type="Proteomes" id="UP001201812"/>
    </source>
</evidence>